<feature type="domain" description="MacB-like periplasmic core" evidence="10">
    <location>
        <begin position="20"/>
        <end position="221"/>
    </location>
</feature>
<gene>
    <name evidence="11" type="ORF">JZO70_11630</name>
</gene>
<dbReference type="InterPro" id="IPR003838">
    <property type="entry name" value="ABC3_permease_C"/>
</dbReference>
<comment type="caution">
    <text evidence="11">The sequence shown here is derived from an EMBL/GenBank/DDBJ whole genome shotgun (WGS) entry which is preliminary data.</text>
</comment>
<protein>
    <submittedName>
        <fullName evidence="11">ABC transporter permease</fullName>
    </submittedName>
</protein>
<evidence type="ECO:0000313" key="12">
    <source>
        <dbReference type="Proteomes" id="UP000664601"/>
    </source>
</evidence>
<feature type="transmembrane region" description="Helical" evidence="8">
    <location>
        <begin position="20"/>
        <end position="39"/>
    </location>
</feature>
<dbReference type="InterPro" id="IPR025857">
    <property type="entry name" value="MacB_PCD"/>
</dbReference>
<feature type="compositionally biased region" description="Basic and acidic residues" evidence="7">
    <location>
        <begin position="243"/>
        <end position="264"/>
    </location>
</feature>
<dbReference type="RefSeq" id="WP_207673741.1">
    <property type="nucleotide sequence ID" value="NZ_JAFREM010000018.1"/>
</dbReference>
<evidence type="ECO:0000256" key="2">
    <source>
        <dbReference type="ARBA" id="ARBA00022475"/>
    </source>
</evidence>
<dbReference type="Pfam" id="PF02687">
    <property type="entry name" value="FtsX"/>
    <property type="match status" value="2"/>
</dbReference>
<reference evidence="11 12" key="1">
    <citation type="submission" date="2021-03" db="EMBL/GenBank/DDBJ databases">
        <title>Enterococcal diversity collection.</title>
        <authorList>
            <person name="Gilmore M.S."/>
            <person name="Schwartzman J."/>
            <person name="Van Tyne D."/>
            <person name="Martin M."/>
            <person name="Earl A.M."/>
            <person name="Manson A.L."/>
            <person name="Straub T."/>
            <person name="Salamzade R."/>
            <person name="Saavedra J."/>
            <person name="Lebreton F."/>
            <person name="Prichula J."/>
            <person name="Schaufler K."/>
            <person name="Gaca A."/>
            <person name="Sgardioli B."/>
            <person name="Wagenaar J."/>
            <person name="Strong T."/>
        </authorList>
    </citation>
    <scope>NUCLEOTIDE SEQUENCE [LARGE SCALE GENOMIC DNA]</scope>
    <source>
        <strain evidence="11 12">669A</strain>
    </source>
</reference>
<evidence type="ECO:0000259" key="10">
    <source>
        <dbReference type="Pfam" id="PF12704"/>
    </source>
</evidence>
<sequence length="1110" mass="125381">MNKVLWLTSIREIWRSKARFLSILGIVFLGVAFFVGLSATGPDMINTADEYYQDQQLADTQIFTPLGVTEDDLDSVKADDKVATAEGRYFQDVFLDDKDQTIRLYSYDQDQKLNRVNVTEGRVPKNNDEVALDSIAESGHDYQIGDTFTIDDPNQKSFKEHELTVVGFVESPQYIENFSRGNTTVGKGTIDFFALMTSDNFKQPVFSELLVRYKNLENITAYSDTYDDRLADNQKQLEKVLEKDGEKRMADLKKSSQEQIDEAKAQLAAGEQEASEQTQELMEAKQQLETGQQEYAASQQDFEEKSQAAQAQIDERENLLAPQREQLEQQKQELADLQTVAERKKEAEEQKDTLSAQRSQAAVKLDQTTAQKNQLEQIQTLAAQGNTLQLQTAAAELDAQAFSDLIQAIQQQNNDQVQTIAAQHLEEINGTLQQQQQQVTELETKWNEMQQLLAQPLPTDEEIAEMQGQVEEFDEWLTGGQQQLDTAKEELAASQAQGQAQLEQAKQELDQAQQTYEDGQAALEEASTEALAKAQKEIANQEAALANLDELEYTVQGRTENPGYKEYQDNADRISSLATVFPLIFFLIAALVTLTTMTRMVEEKRTELGTFKALGYWNREISLKFVMYAALAGGIGGVLGLAVGFYLLPTIIFNAYGQLYNLDQVVTPWYLSYALLAMLVAFLCSVGTALFVLRYDLKATPATLMQARAPKKGKRIWLERVTPIWSRLTFIQKVTMRNLFRYKQRMLMTILGIAGCMSMLITGFGLRDSIGDIVPIQFDHILQYQGTVVFSEPLSQAENADYQQMLADLPDFKDHLAMSTEMYTAESDEVNQQEISIHVPQDSQKIDSFVSFNDRTSDATYQLNDKGVIINEKLAELFELEPGDIFEIMGTDDETYQVKIAAVAENYVGHFMYMTPDYYDELFDQTPTYNTDLLLFNKQPSSSTETAIAQDLMDKDKIISVAFLSESRNALRDTVDSLNIIMWVLIVSAGLLAFIVLYNLTNINISERIRELSTIKVLGFYNNEVVAYVYRENVLLTLIGIVAGMFLGKIEHGYILKTVELDVTMFSPDIQPMSYIYSALITLFFALIVGILMYFKLKKINMIEALKANE</sequence>
<feature type="transmembrane region" description="Helical" evidence="8">
    <location>
        <begin position="980"/>
        <end position="1000"/>
    </location>
</feature>
<dbReference type="Pfam" id="PF12704">
    <property type="entry name" value="MacB_PCD"/>
    <property type="match status" value="1"/>
</dbReference>
<keyword evidence="4 8" id="KW-1133">Transmembrane helix</keyword>
<feature type="transmembrane region" description="Helical" evidence="8">
    <location>
        <begin position="1075"/>
        <end position="1095"/>
    </location>
</feature>
<dbReference type="PANTHER" id="PTHR30287">
    <property type="entry name" value="MEMBRANE COMPONENT OF PREDICTED ABC SUPERFAMILY METABOLITE UPTAKE TRANSPORTER"/>
    <property type="match status" value="1"/>
</dbReference>
<feature type="domain" description="ABC3 transporter permease C-terminal" evidence="9">
    <location>
        <begin position="984"/>
        <end position="1101"/>
    </location>
</feature>
<feature type="domain" description="ABC3 transporter permease C-terminal" evidence="9">
    <location>
        <begin position="580"/>
        <end position="691"/>
    </location>
</feature>
<proteinExistence type="predicted"/>
<feature type="transmembrane region" description="Helical" evidence="8">
    <location>
        <begin position="1034"/>
        <end position="1055"/>
    </location>
</feature>
<evidence type="ECO:0000259" key="9">
    <source>
        <dbReference type="Pfam" id="PF02687"/>
    </source>
</evidence>
<keyword evidence="2" id="KW-1003">Cell membrane</keyword>
<feature type="coiled-coil region" evidence="6">
    <location>
        <begin position="477"/>
        <end position="551"/>
    </location>
</feature>
<evidence type="ECO:0000256" key="8">
    <source>
        <dbReference type="SAM" id="Phobius"/>
    </source>
</evidence>
<comment type="subcellular location">
    <subcellularLocation>
        <location evidence="1">Cell membrane</location>
        <topology evidence="1">Multi-pass membrane protein</topology>
    </subcellularLocation>
</comment>
<dbReference type="Proteomes" id="UP000664601">
    <property type="component" value="Unassembled WGS sequence"/>
</dbReference>
<evidence type="ECO:0000256" key="5">
    <source>
        <dbReference type="ARBA" id="ARBA00023136"/>
    </source>
</evidence>
<keyword evidence="12" id="KW-1185">Reference proteome</keyword>
<feature type="coiled-coil region" evidence="6">
    <location>
        <begin position="425"/>
        <end position="452"/>
    </location>
</feature>
<dbReference type="InterPro" id="IPR038766">
    <property type="entry name" value="Membrane_comp_ABC_pdt"/>
</dbReference>
<evidence type="ECO:0000256" key="4">
    <source>
        <dbReference type="ARBA" id="ARBA00022989"/>
    </source>
</evidence>
<keyword evidence="6" id="KW-0175">Coiled coil</keyword>
<feature type="transmembrane region" description="Helical" evidence="8">
    <location>
        <begin position="746"/>
        <end position="766"/>
    </location>
</feature>
<feature type="region of interest" description="Disordered" evidence="7">
    <location>
        <begin position="243"/>
        <end position="311"/>
    </location>
</feature>
<keyword evidence="3 8" id="KW-0812">Transmembrane</keyword>
<evidence type="ECO:0000256" key="1">
    <source>
        <dbReference type="ARBA" id="ARBA00004651"/>
    </source>
</evidence>
<dbReference type="PANTHER" id="PTHR30287:SF1">
    <property type="entry name" value="INNER MEMBRANE PROTEIN"/>
    <property type="match status" value="1"/>
</dbReference>
<accession>A0ABS3LB18</accession>
<name>A0ABS3LB18_9ENTE</name>
<feature type="transmembrane region" description="Helical" evidence="8">
    <location>
        <begin position="669"/>
        <end position="693"/>
    </location>
</feature>
<evidence type="ECO:0000256" key="3">
    <source>
        <dbReference type="ARBA" id="ARBA00022692"/>
    </source>
</evidence>
<keyword evidence="5 8" id="KW-0472">Membrane</keyword>
<feature type="transmembrane region" description="Helical" evidence="8">
    <location>
        <begin position="574"/>
        <end position="595"/>
    </location>
</feature>
<evidence type="ECO:0000313" key="11">
    <source>
        <dbReference type="EMBL" id="MBO1306817.1"/>
    </source>
</evidence>
<feature type="compositionally biased region" description="Polar residues" evidence="7">
    <location>
        <begin position="287"/>
        <end position="300"/>
    </location>
</feature>
<evidence type="ECO:0000256" key="6">
    <source>
        <dbReference type="SAM" id="Coils"/>
    </source>
</evidence>
<feature type="region of interest" description="Disordered" evidence="7">
    <location>
        <begin position="341"/>
        <end position="360"/>
    </location>
</feature>
<dbReference type="EMBL" id="JAFREM010000018">
    <property type="protein sequence ID" value="MBO1306817.1"/>
    <property type="molecule type" value="Genomic_DNA"/>
</dbReference>
<evidence type="ECO:0000256" key="7">
    <source>
        <dbReference type="SAM" id="MobiDB-lite"/>
    </source>
</evidence>
<feature type="compositionally biased region" description="Basic and acidic residues" evidence="7">
    <location>
        <begin position="341"/>
        <end position="352"/>
    </location>
</feature>
<feature type="transmembrane region" description="Helical" evidence="8">
    <location>
        <begin position="625"/>
        <end position="649"/>
    </location>
</feature>
<organism evidence="11 12">
    <name type="scientific">Candidatus Enterococcus moelleringii</name>
    <dbReference type="NCBI Taxonomy" id="2815325"/>
    <lineage>
        <taxon>Bacteria</taxon>
        <taxon>Bacillati</taxon>
        <taxon>Bacillota</taxon>
        <taxon>Bacilli</taxon>
        <taxon>Lactobacillales</taxon>
        <taxon>Enterococcaceae</taxon>
        <taxon>Enterococcus</taxon>
    </lineage>
</organism>